<keyword evidence="2" id="KW-1185">Reference proteome</keyword>
<comment type="caution">
    <text evidence="1">The sequence shown here is derived from an EMBL/GenBank/DDBJ whole genome shotgun (WGS) entry which is preliminary data.</text>
</comment>
<protein>
    <submittedName>
        <fullName evidence="1">Uncharacterized protein</fullName>
    </submittedName>
</protein>
<proteinExistence type="predicted"/>
<gene>
    <name evidence="1" type="ORF">NNX28_15345</name>
</gene>
<reference evidence="1 2" key="1">
    <citation type="submission" date="2022-07" db="EMBL/GenBank/DDBJ databases">
        <title>Novel species in genus Arthrobacter.</title>
        <authorList>
            <person name="Liu Y."/>
        </authorList>
    </citation>
    <scope>NUCLEOTIDE SEQUENCE [LARGE SCALE GENOMIC DNA]</scope>
    <source>
        <strain evidence="2">zg-Y859</strain>
    </source>
</reference>
<organism evidence="1 2">
    <name type="scientific">Arthrobacter jinronghuae</name>
    <dbReference type="NCBI Taxonomy" id="2964609"/>
    <lineage>
        <taxon>Bacteria</taxon>
        <taxon>Bacillati</taxon>
        <taxon>Actinomycetota</taxon>
        <taxon>Actinomycetes</taxon>
        <taxon>Micrococcales</taxon>
        <taxon>Micrococcaceae</taxon>
        <taxon>Arthrobacter</taxon>
    </lineage>
</organism>
<dbReference type="EMBL" id="JANFLP010000016">
    <property type="protein sequence ID" value="MCQ1951293.1"/>
    <property type="molecule type" value="Genomic_DNA"/>
</dbReference>
<evidence type="ECO:0000313" key="2">
    <source>
        <dbReference type="Proteomes" id="UP001206924"/>
    </source>
</evidence>
<dbReference type="RefSeq" id="WP_255798751.1">
    <property type="nucleotide sequence ID" value="NZ_CP104263.1"/>
</dbReference>
<name>A0ABT1NU86_9MICC</name>
<accession>A0ABT1NU86</accession>
<sequence>MNQTPAAEGTAWTDPDDAADEGRLLYEERAALLPGLWMPPAPDWEDLSETDRQRWRQYAQDAENDL</sequence>
<dbReference type="Proteomes" id="UP001206924">
    <property type="component" value="Unassembled WGS sequence"/>
</dbReference>
<evidence type="ECO:0000313" key="1">
    <source>
        <dbReference type="EMBL" id="MCQ1951293.1"/>
    </source>
</evidence>